<keyword evidence="10" id="KW-0636">Prenylation</keyword>
<dbReference type="InterPro" id="IPR001806">
    <property type="entry name" value="Small_GTPase"/>
</dbReference>
<keyword evidence="5" id="KW-0547">Nucleotide-binding</keyword>
<keyword evidence="4" id="KW-1003">Cell membrane</keyword>
<evidence type="ECO:0000256" key="11">
    <source>
        <dbReference type="SAM" id="MobiDB-lite"/>
    </source>
</evidence>
<dbReference type="InterPro" id="IPR050305">
    <property type="entry name" value="Small_GTPase_Rab"/>
</dbReference>
<keyword evidence="8" id="KW-0472">Membrane</keyword>
<dbReference type="GO" id="GO:0005886">
    <property type="term" value="C:plasma membrane"/>
    <property type="evidence" value="ECO:0007669"/>
    <property type="project" value="UniProtKB-SubCell"/>
</dbReference>
<sequence length="204" mass="22700">MSRDNAAPYDMQIKLLMIGDSGVGKTCLLLRYANDTFSPTFITTIGIDFKIKNIEVEGKRIKLQIWDTAGQERFRTITTSYFRGAQGILLAYDVTDRRSFESIRNWISQINQHADVHVNKILVGNKCDMLDEKVVSTEEGQKLANEFGVEFVEVSAKNNINVENCFISLAKSVKDRLIADGIGGPSNTVNVKPTNTQPTGSKCC</sequence>
<reference evidence="12" key="1">
    <citation type="submission" date="2021-01" db="EMBL/GenBank/DDBJ databases">
        <authorList>
            <person name="Corre E."/>
            <person name="Pelletier E."/>
            <person name="Niang G."/>
            <person name="Scheremetjew M."/>
            <person name="Finn R."/>
            <person name="Kale V."/>
            <person name="Holt S."/>
            <person name="Cochrane G."/>
            <person name="Meng A."/>
            <person name="Brown T."/>
            <person name="Cohen L."/>
        </authorList>
    </citation>
    <scope>NUCLEOTIDE SEQUENCE</scope>
    <source>
        <strain evidence="12">308</strain>
    </source>
</reference>
<keyword evidence="6" id="KW-0653">Protein transport</keyword>
<evidence type="ECO:0000256" key="5">
    <source>
        <dbReference type="ARBA" id="ARBA00022741"/>
    </source>
</evidence>
<dbReference type="CDD" id="cd01867">
    <property type="entry name" value="Rab8_Rab10_Rab13_like"/>
    <property type="match status" value="1"/>
</dbReference>
<gene>
    <name evidence="12" type="ORF">CHYS00102_LOCUS6865</name>
</gene>
<accession>A0A7S1FNJ5</accession>
<dbReference type="GO" id="GO:0005525">
    <property type="term" value="F:GTP binding"/>
    <property type="evidence" value="ECO:0007669"/>
    <property type="project" value="UniProtKB-KW"/>
</dbReference>
<dbReference type="SMART" id="SM00175">
    <property type="entry name" value="RAB"/>
    <property type="match status" value="1"/>
</dbReference>
<dbReference type="FunFam" id="3.40.50.300:FF:000363">
    <property type="entry name" value="Secretion related GTPase srgA"/>
    <property type="match status" value="1"/>
</dbReference>
<dbReference type="SUPFAM" id="SSF52540">
    <property type="entry name" value="P-loop containing nucleoside triphosphate hydrolases"/>
    <property type="match status" value="1"/>
</dbReference>
<evidence type="ECO:0000313" key="12">
    <source>
        <dbReference type="EMBL" id="CAD8879681.1"/>
    </source>
</evidence>
<evidence type="ECO:0008006" key="13">
    <source>
        <dbReference type="Google" id="ProtNLM"/>
    </source>
</evidence>
<evidence type="ECO:0000256" key="1">
    <source>
        <dbReference type="ARBA" id="ARBA00004342"/>
    </source>
</evidence>
<keyword evidence="7" id="KW-0342">GTP-binding</keyword>
<protein>
    <recommendedName>
        <fullName evidence="13">Ras-related protein Rab-8A</fullName>
    </recommendedName>
</protein>
<keyword evidence="3" id="KW-0813">Transport</keyword>
<dbReference type="PRINTS" id="PR00449">
    <property type="entry name" value="RASTRNSFRMNG"/>
</dbReference>
<evidence type="ECO:0000256" key="9">
    <source>
        <dbReference type="ARBA" id="ARBA00023288"/>
    </source>
</evidence>
<evidence type="ECO:0000256" key="2">
    <source>
        <dbReference type="ARBA" id="ARBA00006270"/>
    </source>
</evidence>
<dbReference type="GO" id="GO:0015031">
    <property type="term" value="P:protein transport"/>
    <property type="evidence" value="ECO:0007669"/>
    <property type="project" value="UniProtKB-KW"/>
</dbReference>
<evidence type="ECO:0000256" key="6">
    <source>
        <dbReference type="ARBA" id="ARBA00022927"/>
    </source>
</evidence>
<dbReference type="SMART" id="SM00173">
    <property type="entry name" value="RAS"/>
    <property type="match status" value="1"/>
</dbReference>
<dbReference type="SMART" id="SM00176">
    <property type="entry name" value="RAN"/>
    <property type="match status" value="1"/>
</dbReference>
<dbReference type="InterPro" id="IPR027417">
    <property type="entry name" value="P-loop_NTPase"/>
</dbReference>
<evidence type="ECO:0000256" key="8">
    <source>
        <dbReference type="ARBA" id="ARBA00023136"/>
    </source>
</evidence>
<evidence type="ECO:0000256" key="4">
    <source>
        <dbReference type="ARBA" id="ARBA00022475"/>
    </source>
</evidence>
<dbReference type="NCBIfam" id="TIGR00231">
    <property type="entry name" value="small_GTP"/>
    <property type="match status" value="1"/>
</dbReference>
<dbReference type="Pfam" id="PF00071">
    <property type="entry name" value="Ras"/>
    <property type="match status" value="1"/>
</dbReference>
<dbReference type="Gene3D" id="3.40.50.300">
    <property type="entry name" value="P-loop containing nucleotide triphosphate hydrolases"/>
    <property type="match status" value="1"/>
</dbReference>
<dbReference type="GO" id="GO:0003924">
    <property type="term" value="F:GTPase activity"/>
    <property type="evidence" value="ECO:0007669"/>
    <property type="project" value="InterPro"/>
</dbReference>
<name>A0A7S1FNJ5_9STRA</name>
<feature type="region of interest" description="Disordered" evidence="11">
    <location>
        <begin position="185"/>
        <end position="204"/>
    </location>
</feature>
<comment type="similarity">
    <text evidence="2">Belongs to the small GTPase superfamily. Rab family.</text>
</comment>
<keyword evidence="9" id="KW-0449">Lipoprotein</keyword>
<evidence type="ECO:0000256" key="7">
    <source>
        <dbReference type="ARBA" id="ARBA00023134"/>
    </source>
</evidence>
<organism evidence="12">
    <name type="scientific">Corethron hystrix</name>
    <dbReference type="NCBI Taxonomy" id="216773"/>
    <lineage>
        <taxon>Eukaryota</taxon>
        <taxon>Sar</taxon>
        <taxon>Stramenopiles</taxon>
        <taxon>Ochrophyta</taxon>
        <taxon>Bacillariophyta</taxon>
        <taxon>Coscinodiscophyceae</taxon>
        <taxon>Corethrophycidae</taxon>
        <taxon>Corethrales</taxon>
        <taxon>Corethraceae</taxon>
        <taxon>Corethron</taxon>
    </lineage>
</organism>
<dbReference type="PROSITE" id="PS51420">
    <property type="entry name" value="RHO"/>
    <property type="match status" value="1"/>
</dbReference>
<comment type="subcellular location">
    <subcellularLocation>
        <location evidence="1">Cell membrane</location>
        <topology evidence="1">Lipid-anchor</topology>
        <orientation evidence="1">Cytoplasmic side</orientation>
    </subcellularLocation>
</comment>
<evidence type="ECO:0000256" key="10">
    <source>
        <dbReference type="ARBA" id="ARBA00023289"/>
    </source>
</evidence>
<dbReference type="SMART" id="SM00174">
    <property type="entry name" value="RHO"/>
    <property type="match status" value="1"/>
</dbReference>
<evidence type="ECO:0000256" key="3">
    <source>
        <dbReference type="ARBA" id="ARBA00022448"/>
    </source>
</evidence>
<proteinExistence type="inferred from homology"/>
<dbReference type="PROSITE" id="PS51419">
    <property type="entry name" value="RAB"/>
    <property type="match status" value="1"/>
</dbReference>
<dbReference type="PANTHER" id="PTHR47980">
    <property type="entry name" value="LD44762P"/>
    <property type="match status" value="1"/>
</dbReference>
<dbReference type="PROSITE" id="PS51421">
    <property type="entry name" value="RAS"/>
    <property type="match status" value="1"/>
</dbReference>
<dbReference type="EMBL" id="HBFR01009478">
    <property type="protein sequence ID" value="CAD8879681.1"/>
    <property type="molecule type" value="Transcribed_RNA"/>
</dbReference>
<dbReference type="InterPro" id="IPR005225">
    <property type="entry name" value="Small_GTP-bd"/>
</dbReference>
<dbReference type="AlphaFoldDB" id="A0A7S1FNJ5"/>